<dbReference type="AlphaFoldDB" id="A0A6A6ZVD9"/>
<organism evidence="1 2">
    <name type="scientific">Ophiobolus disseminans</name>
    <dbReference type="NCBI Taxonomy" id="1469910"/>
    <lineage>
        <taxon>Eukaryota</taxon>
        <taxon>Fungi</taxon>
        <taxon>Dikarya</taxon>
        <taxon>Ascomycota</taxon>
        <taxon>Pezizomycotina</taxon>
        <taxon>Dothideomycetes</taxon>
        <taxon>Pleosporomycetidae</taxon>
        <taxon>Pleosporales</taxon>
        <taxon>Pleosporineae</taxon>
        <taxon>Phaeosphaeriaceae</taxon>
        <taxon>Ophiobolus</taxon>
    </lineage>
</organism>
<dbReference type="CDD" id="cd01427">
    <property type="entry name" value="HAD_like"/>
    <property type="match status" value="1"/>
</dbReference>
<dbReference type="PANTHER" id="PTHR43885">
    <property type="entry name" value="HALOACID DEHALOGENASE-LIKE HYDROLASE"/>
    <property type="match status" value="1"/>
</dbReference>
<dbReference type="InterPro" id="IPR036412">
    <property type="entry name" value="HAD-like_sf"/>
</dbReference>
<gene>
    <name evidence="1" type="ORF">CC86DRAFT_353413</name>
</gene>
<protein>
    <submittedName>
        <fullName evidence="1">HAD-like protein</fullName>
    </submittedName>
</protein>
<dbReference type="SFLD" id="SFLDG01129">
    <property type="entry name" value="C1.5:_HAD__Beta-PGM__Phosphata"/>
    <property type="match status" value="1"/>
</dbReference>
<proteinExistence type="predicted"/>
<dbReference type="NCBIfam" id="TIGR01549">
    <property type="entry name" value="HAD-SF-IA-v1"/>
    <property type="match status" value="1"/>
</dbReference>
<dbReference type="InterPro" id="IPR006439">
    <property type="entry name" value="HAD-SF_hydro_IA"/>
</dbReference>
<dbReference type="OrthoDB" id="426235at2759"/>
<dbReference type="Gene3D" id="3.40.50.1000">
    <property type="entry name" value="HAD superfamily/HAD-like"/>
    <property type="match status" value="1"/>
</dbReference>
<reference evidence="1" key="1">
    <citation type="journal article" date="2020" name="Stud. Mycol.">
        <title>101 Dothideomycetes genomes: a test case for predicting lifestyles and emergence of pathogens.</title>
        <authorList>
            <person name="Haridas S."/>
            <person name="Albert R."/>
            <person name="Binder M."/>
            <person name="Bloem J."/>
            <person name="Labutti K."/>
            <person name="Salamov A."/>
            <person name="Andreopoulos B."/>
            <person name="Baker S."/>
            <person name="Barry K."/>
            <person name="Bills G."/>
            <person name="Bluhm B."/>
            <person name="Cannon C."/>
            <person name="Castanera R."/>
            <person name="Culley D."/>
            <person name="Daum C."/>
            <person name="Ezra D."/>
            <person name="Gonzalez J."/>
            <person name="Henrissat B."/>
            <person name="Kuo A."/>
            <person name="Liang C."/>
            <person name="Lipzen A."/>
            <person name="Lutzoni F."/>
            <person name="Magnuson J."/>
            <person name="Mondo S."/>
            <person name="Nolan M."/>
            <person name="Ohm R."/>
            <person name="Pangilinan J."/>
            <person name="Park H.-J."/>
            <person name="Ramirez L."/>
            <person name="Alfaro M."/>
            <person name="Sun H."/>
            <person name="Tritt A."/>
            <person name="Yoshinaga Y."/>
            <person name="Zwiers L.-H."/>
            <person name="Turgeon B."/>
            <person name="Goodwin S."/>
            <person name="Spatafora J."/>
            <person name="Crous P."/>
            <person name="Grigoriev I."/>
        </authorList>
    </citation>
    <scope>NUCLEOTIDE SEQUENCE</scope>
    <source>
        <strain evidence="1">CBS 113818</strain>
    </source>
</reference>
<dbReference type="Pfam" id="PF00702">
    <property type="entry name" value="Hydrolase"/>
    <property type="match status" value="1"/>
</dbReference>
<dbReference type="GO" id="GO:0016791">
    <property type="term" value="F:phosphatase activity"/>
    <property type="evidence" value="ECO:0007669"/>
    <property type="project" value="UniProtKB-ARBA"/>
</dbReference>
<name>A0A6A6ZVD9_9PLEO</name>
<dbReference type="InterPro" id="IPR023214">
    <property type="entry name" value="HAD_sf"/>
</dbReference>
<dbReference type="PANTHER" id="PTHR43885:SF1">
    <property type="entry name" value="SUPERFAMILY HYDROLASE, PUTATIVE (AFU_ORTHOLOGUE AFUA_4G13290)-RELATED"/>
    <property type="match status" value="1"/>
</dbReference>
<keyword evidence="2" id="KW-1185">Reference proteome</keyword>
<dbReference type="Proteomes" id="UP000799424">
    <property type="component" value="Unassembled WGS sequence"/>
</dbReference>
<sequence>MSGLFVRYSNQSRPLTTRLLPKIRSCSQIPAPARFLSVMAHPVRPRRFAPLNLAKRKEGDKRPILKGIVFDVDGTLCLPQNYMFAEMREALGIQKPTDILDHIYSLPVAEQEEAHEKIRNIERTAMKNQQPQAGLVELMDYLDSRGIQKGICTRNFDAPVEHLLTTFLPSSKFSPVVTREFRPPKPDPAGILHIAKKWMHEDGGGSLIMVGDSIDDMTAGFRAGAATVLLVNDVNKHLAEHEHTDLIVKQLDDLVDILENGFEGRVEEDDESVDAKGLLNETSFKS</sequence>
<dbReference type="SFLD" id="SFLDS00003">
    <property type="entry name" value="Haloacid_Dehalogenase"/>
    <property type="match status" value="1"/>
</dbReference>
<dbReference type="EMBL" id="MU006229">
    <property type="protein sequence ID" value="KAF2824813.1"/>
    <property type="molecule type" value="Genomic_DNA"/>
</dbReference>
<dbReference type="SUPFAM" id="SSF56784">
    <property type="entry name" value="HAD-like"/>
    <property type="match status" value="1"/>
</dbReference>
<evidence type="ECO:0000313" key="1">
    <source>
        <dbReference type="EMBL" id="KAF2824813.1"/>
    </source>
</evidence>
<accession>A0A6A6ZVD9</accession>
<dbReference type="Gene3D" id="1.10.260.80">
    <property type="match status" value="1"/>
</dbReference>
<evidence type="ECO:0000313" key="2">
    <source>
        <dbReference type="Proteomes" id="UP000799424"/>
    </source>
</evidence>